<sequence length="45" mass="4759">MIGRENRVRLGEKAGGGVSFYGRMGEDGSIENLFAPCGAFQGARP</sequence>
<reference evidence="1" key="1">
    <citation type="journal article" date="2015" name="Proc. Natl. Acad. Sci. U.S.A.">
        <title>Networks of energetic and metabolic interactions define dynamics in microbial communities.</title>
        <authorList>
            <person name="Embree M."/>
            <person name="Liu J.K."/>
            <person name="Al-Bassam M.M."/>
            <person name="Zengler K."/>
        </authorList>
    </citation>
    <scope>NUCLEOTIDE SEQUENCE</scope>
</reference>
<proteinExistence type="predicted"/>
<organism evidence="1">
    <name type="scientific">hydrocarbon metagenome</name>
    <dbReference type="NCBI Taxonomy" id="938273"/>
    <lineage>
        <taxon>unclassified sequences</taxon>
        <taxon>metagenomes</taxon>
        <taxon>ecological metagenomes</taxon>
    </lineage>
</organism>
<dbReference type="AlphaFoldDB" id="A0A0W8G6L1"/>
<accession>A0A0W8G6L1</accession>
<protein>
    <submittedName>
        <fullName evidence="1">Uncharacterized protein</fullName>
    </submittedName>
</protein>
<dbReference type="EMBL" id="LNQE01000180">
    <property type="protein sequence ID" value="KUG28765.1"/>
    <property type="molecule type" value="Genomic_DNA"/>
</dbReference>
<name>A0A0W8G6L1_9ZZZZ</name>
<comment type="caution">
    <text evidence="1">The sequence shown here is derived from an EMBL/GenBank/DDBJ whole genome shotgun (WGS) entry which is preliminary data.</text>
</comment>
<gene>
    <name evidence="1" type="ORF">ASZ90_001361</name>
</gene>
<evidence type="ECO:0000313" key="1">
    <source>
        <dbReference type="EMBL" id="KUG28765.1"/>
    </source>
</evidence>